<feature type="compositionally biased region" description="Polar residues" evidence="1">
    <location>
        <begin position="770"/>
        <end position="783"/>
    </location>
</feature>
<feature type="compositionally biased region" description="Gly residues" evidence="1">
    <location>
        <begin position="926"/>
        <end position="941"/>
    </location>
</feature>
<feature type="region of interest" description="Disordered" evidence="1">
    <location>
        <begin position="752"/>
        <end position="1081"/>
    </location>
</feature>
<accession>A0A5N4CPN7</accession>
<name>A0A5N4CPN7_CAMDR</name>
<feature type="region of interest" description="Disordered" evidence="1">
    <location>
        <begin position="175"/>
        <end position="201"/>
    </location>
</feature>
<reference evidence="2 3" key="1">
    <citation type="journal article" date="2019" name="Mol. Ecol. Resour.">
        <title>Improving Illumina assemblies with Hi-C and long reads: an example with the North African dromedary.</title>
        <authorList>
            <person name="Elbers J.P."/>
            <person name="Rogers M.F."/>
            <person name="Perelman P.L."/>
            <person name="Proskuryakova A.A."/>
            <person name="Serdyukova N.A."/>
            <person name="Johnson W.E."/>
            <person name="Horin P."/>
            <person name="Corander J."/>
            <person name="Murphy D."/>
            <person name="Burger P.A."/>
        </authorList>
    </citation>
    <scope>NUCLEOTIDE SEQUENCE [LARGE SCALE GENOMIC DNA]</scope>
    <source>
        <strain evidence="2">Drom800</strain>
        <tissue evidence="2">Blood</tissue>
    </source>
</reference>
<feature type="compositionally biased region" description="Pro residues" evidence="1">
    <location>
        <begin position="912"/>
        <end position="924"/>
    </location>
</feature>
<sequence>MECNGIFPEATGIPRWISSWDSPLRLPWMGLVDSTPTTSRFLPKGDSWRGTQYESNSSIWGSEYSVHGMGLGEVAGEVWQHSPQNSLQASRDSDLRALPLLYSLGTWLEALPGRPRDLSDQSKAGASKRLSLVNSHGADGAGGEEENLEGRRGSKTASGPASYLTAFLAAPSLRRGRGENTLAPASRGQEEQEDSDHTGLKTFPDPGLPPFLLLQQPYPSFPQLPTFPSSRFSRFIRRAKSSPGAPSPCSLPLSIWSLTKVVRTHEGLIQGHLEGCVHPHGTTWHNRSVDQGLDVQAPYCPAMAPSTVEGCGLLVMARSIKVEYGAETQVLRLPVWAFSPLYNNIGASRQEEERQEGRALHWGWREEGRAPQQTTHAQMERGKAEPHCVGTKGAICLDRPKKSSPYSLKPWARCCMGGLEFSEKKGRGNTCDRQHGRVKDRPSKWDGKGMGEAQRAQPRSDCGAPQNAKSPTCWPACWVWAGVNGPQTTGTSALFVSSAPIPHPHILPQTTAPSHTEESPLLPSPELPGYLLMGQRTQNVLYQVSVLKPAPPSCLQPIPKSLDSSGTVGSKRQGRVGGGLNSGWEAKNVASPSTRTQSTTGGWTSSLFFSLTLPIPQIPLGLQPNPAPCKTAHSLPPTSLRYVRRCPQTRAGPSEKPQNAPDSPFGLLLGCIHTQGTENTYVSKPRGPPAGTRSSINMSGEREPGACSLGPETHPIFELHTHTLYSSRAAPQTPHHTLNAYLPLLVCTPKHPRLPIPPDSDPSTASPPTFNTHSQSPASTGSPGNIKAPARAPGPGKSLALQAWAPPPPHAPLPLPKVGGHSAVQWGHRPEGGCPALPFPHKPPRILGGRAPPGPLQDSPPRAGTHPPLRTAGWARPAPGSARRLCIRSAPGRLELRAPGRAARTMGVWSPPLRPRPLPLPPQGPGDRGPGGNEGRSGSHGGTEDQGIRDQESDREPAEKGGGSEGEGREPRGCRGRGSARSRVPPPGCSHSCRHSRRRVHCLRPRSSPSRRPPSLSPPDARRPSRILGIASGAATPAPNGGQGDASIPGLGPARSPSWGCFPQPACRRPSPQTPGDGLSLGRSFINTFFLPSGLSVGINYKGNPALGEEPGSLDGGGERPFSQETSKCKNALA</sequence>
<feature type="compositionally biased region" description="Basic and acidic residues" evidence="1">
    <location>
        <begin position="352"/>
        <end position="369"/>
    </location>
</feature>
<feature type="compositionally biased region" description="Pro residues" evidence="1">
    <location>
        <begin position="805"/>
        <end position="815"/>
    </location>
</feature>
<dbReference type="AlphaFoldDB" id="A0A5N4CPN7"/>
<gene>
    <name evidence="2" type="ORF">Cadr_000024556</name>
</gene>
<feature type="region of interest" description="Disordered" evidence="1">
    <location>
        <begin position="113"/>
        <end position="159"/>
    </location>
</feature>
<feature type="region of interest" description="Disordered" evidence="1">
    <location>
        <begin position="557"/>
        <end position="601"/>
    </location>
</feature>
<dbReference type="Proteomes" id="UP000299084">
    <property type="component" value="Unassembled WGS sequence"/>
</dbReference>
<evidence type="ECO:0000313" key="2">
    <source>
        <dbReference type="EMBL" id="KAB1260905.1"/>
    </source>
</evidence>
<comment type="caution">
    <text evidence="2">The sequence shown here is derived from an EMBL/GenBank/DDBJ whole genome shotgun (WGS) entry which is preliminary data.</text>
</comment>
<feature type="region of interest" description="Disordered" evidence="1">
    <location>
        <begin position="1101"/>
        <end position="1134"/>
    </location>
</feature>
<feature type="compositionally biased region" description="Basic and acidic residues" evidence="1">
    <location>
        <begin position="425"/>
        <end position="449"/>
    </location>
</feature>
<feature type="compositionally biased region" description="Polar residues" evidence="1">
    <location>
        <begin position="590"/>
        <end position="601"/>
    </location>
</feature>
<feature type="region of interest" description="Disordered" evidence="1">
    <location>
        <begin position="352"/>
        <end position="385"/>
    </location>
</feature>
<evidence type="ECO:0000313" key="3">
    <source>
        <dbReference type="Proteomes" id="UP000299084"/>
    </source>
</evidence>
<feature type="region of interest" description="Disordered" evidence="1">
    <location>
        <begin position="678"/>
        <end position="706"/>
    </location>
</feature>
<feature type="region of interest" description="Disordered" evidence="1">
    <location>
        <begin position="425"/>
        <end position="466"/>
    </location>
</feature>
<feature type="compositionally biased region" description="Basic and acidic residues" evidence="1">
    <location>
        <begin position="942"/>
        <end position="959"/>
    </location>
</feature>
<protein>
    <submittedName>
        <fullName evidence="2">Uncharacterized protein</fullName>
    </submittedName>
</protein>
<dbReference type="EMBL" id="JWIN03000021">
    <property type="protein sequence ID" value="KAB1260905.1"/>
    <property type="molecule type" value="Genomic_DNA"/>
</dbReference>
<feature type="compositionally biased region" description="Basic residues" evidence="1">
    <location>
        <begin position="992"/>
        <end position="1004"/>
    </location>
</feature>
<keyword evidence="3" id="KW-1185">Reference proteome</keyword>
<proteinExistence type="predicted"/>
<evidence type="ECO:0000256" key="1">
    <source>
        <dbReference type="SAM" id="MobiDB-lite"/>
    </source>
</evidence>
<organism evidence="2 3">
    <name type="scientific">Camelus dromedarius</name>
    <name type="common">Dromedary</name>
    <name type="synonym">Arabian camel</name>
    <dbReference type="NCBI Taxonomy" id="9838"/>
    <lineage>
        <taxon>Eukaryota</taxon>
        <taxon>Metazoa</taxon>
        <taxon>Chordata</taxon>
        <taxon>Craniata</taxon>
        <taxon>Vertebrata</taxon>
        <taxon>Euteleostomi</taxon>
        <taxon>Mammalia</taxon>
        <taxon>Eutheria</taxon>
        <taxon>Laurasiatheria</taxon>
        <taxon>Artiodactyla</taxon>
        <taxon>Tylopoda</taxon>
        <taxon>Camelidae</taxon>
        <taxon>Camelus</taxon>
    </lineage>
</organism>